<dbReference type="InterPro" id="IPR011109">
    <property type="entry name" value="DNA_bind_recombinase_dom"/>
</dbReference>
<evidence type="ECO:0000256" key="1">
    <source>
        <dbReference type="ARBA" id="ARBA00023125"/>
    </source>
</evidence>
<evidence type="ECO:0000256" key="2">
    <source>
        <dbReference type="ARBA" id="ARBA00023172"/>
    </source>
</evidence>
<feature type="domain" description="Recombinase" evidence="3">
    <location>
        <begin position="5"/>
        <end position="121"/>
    </location>
</feature>
<gene>
    <name evidence="4" type="ORF">SAMN05444580_10724</name>
</gene>
<sequence>MAHSLIRRRVNDVLDVKPTNQLARDLKLKGYLTPSEYYASVRSGGPTLQLPYDELPKDGYGNRKPKRAPTSLRNLLRNKSLRGYIHHNGETVHDDEGRPIQLADPMVTLDEWELVQGILDRKQEYRRGIRRPESSPLAGVAVCLQCGMTLHRSRHVARGHEYRYYRCENPDTTMIPAELLE</sequence>
<organism evidence="4 5">
    <name type="scientific">Rhodococcus tukisamuensis</name>
    <dbReference type="NCBI Taxonomy" id="168276"/>
    <lineage>
        <taxon>Bacteria</taxon>
        <taxon>Bacillati</taxon>
        <taxon>Actinomycetota</taxon>
        <taxon>Actinomycetes</taxon>
        <taxon>Mycobacteriales</taxon>
        <taxon>Nocardiaceae</taxon>
        <taxon>Rhodococcus</taxon>
    </lineage>
</organism>
<keyword evidence="5" id="KW-1185">Reference proteome</keyword>
<accession>A0A1G6Y4Y6</accession>
<dbReference type="GO" id="GO:0003677">
    <property type="term" value="F:DNA binding"/>
    <property type="evidence" value="ECO:0007669"/>
    <property type="project" value="UniProtKB-KW"/>
</dbReference>
<evidence type="ECO:0000313" key="5">
    <source>
        <dbReference type="Proteomes" id="UP000199417"/>
    </source>
</evidence>
<dbReference type="Pfam" id="PF07508">
    <property type="entry name" value="Recombinase"/>
    <property type="match status" value="1"/>
</dbReference>
<proteinExistence type="predicted"/>
<dbReference type="AlphaFoldDB" id="A0A1G6Y4Y6"/>
<dbReference type="Gene3D" id="3.90.1750.20">
    <property type="entry name" value="Putative Large Serine Recombinase, Chain B, Domain 2"/>
    <property type="match status" value="1"/>
</dbReference>
<name>A0A1G6Y4Y6_9NOCA</name>
<keyword evidence="2" id="KW-0233">DNA recombination</keyword>
<dbReference type="InterPro" id="IPR050639">
    <property type="entry name" value="SSR_resolvase"/>
</dbReference>
<reference evidence="4 5" key="1">
    <citation type="submission" date="2016-10" db="EMBL/GenBank/DDBJ databases">
        <authorList>
            <person name="de Groot N.N."/>
        </authorList>
    </citation>
    <scope>NUCLEOTIDE SEQUENCE [LARGE SCALE GENOMIC DNA]</scope>
    <source>
        <strain evidence="4 5">JCM 11308</strain>
    </source>
</reference>
<dbReference type="GO" id="GO:0000150">
    <property type="term" value="F:DNA strand exchange activity"/>
    <property type="evidence" value="ECO:0007669"/>
    <property type="project" value="InterPro"/>
</dbReference>
<keyword evidence="1" id="KW-0238">DNA-binding</keyword>
<dbReference type="PANTHER" id="PTHR30461">
    <property type="entry name" value="DNA-INVERTASE FROM LAMBDOID PROPHAGE"/>
    <property type="match status" value="1"/>
</dbReference>
<dbReference type="InterPro" id="IPR038109">
    <property type="entry name" value="DNA_bind_recomb_sf"/>
</dbReference>
<evidence type="ECO:0000313" key="4">
    <source>
        <dbReference type="EMBL" id="SDD84757.1"/>
    </source>
</evidence>
<dbReference type="PANTHER" id="PTHR30461:SF2">
    <property type="entry name" value="SERINE RECOMBINASE PINE-RELATED"/>
    <property type="match status" value="1"/>
</dbReference>
<dbReference type="Proteomes" id="UP000199417">
    <property type="component" value="Unassembled WGS sequence"/>
</dbReference>
<protein>
    <submittedName>
        <fullName evidence="4">Recombinase</fullName>
    </submittedName>
</protein>
<evidence type="ECO:0000259" key="3">
    <source>
        <dbReference type="Pfam" id="PF07508"/>
    </source>
</evidence>
<dbReference type="EMBL" id="FNAB01000007">
    <property type="protein sequence ID" value="SDD84757.1"/>
    <property type="molecule type" value="Genomic_DNA"/>
</dbReference>